<sequence>MADDGRVILKSVDHELSQLIRVLNSFAAVVALKHVQKRLSAYKFELKMEAFLELEMLTTVVVVTYVRLQQGGSGSSRDSIPEQLRSIHDRVVGLRNKRFAHNDEHDTVSNALEVWFEDNRFELKFGLSLGYDIGGAKEWPDLVSAVETLYLERIEKLLARMKQKTSHEWALQSGPAPEE</sequence>
<dbReference type="Proteomes" id="UP000594015">
    <property type="component" value="Chromosome"/>
</dbReference>
<reference evidence="1 2" key="1">
    <citation type="submission" date="2018-06" db="EMBL/GenBank/DDBJ databases">
        <title>Comparative genomics of Bradyrhizobium nodulating Arachidis hypogaea.</title>
        <authorList>
            <person name="Li Y."/>
        </authorList>
    </citation>
    <scope>NUCLEOTIDE SEQUENCE [LARGE SCALE GENOMIC DNA]</scope>
    <source>
        <strain evidence="1 2">CCBAU 051107</strain>
    </source>
</reference>
<protein>
    <submittedName>
        <fullName evidence="1">Uncharacterized protein</fullName>
    </submittedName>
</protein>
<organism evidence="1 2">
    <name type="scientific">Bradyrhizobium arachidis</name>
    <dbReference type="NCBI Taxonomy" id="858423"/>
    <lineage>
        <taxon>Bacteria</taxon>
        <taxon>Pseudomonadati</taxon>
        <taxon>Pseudomonadota</taxon>
        <taxon>Alphaproteobacteria</taxon>
        <taxon>Hyphomicrobiales</taxon>
        <taxon>Nitrobacteraceae</taxon>
        <taxon>Bradyrhizobium</taxon>
    </lineage>
</organism>
<evidence type="ECO:0000313" key="1">
    <source>
        <dbReference type="EMBL" id="QOZ66603.1"/>
    </source>
</evidence>
<name>A0AAE7NNG7_9BRAD</name>
<proteinExistence type="predicted"/>
<dbReference type="KEGG" id="barh:WN72_09635"/>
<gene>
    <name evidence="1" type="ORF">WN72_09635</name>
</gene>
<evidence type="ECO:0000313" key="2">
    <source>
        <dbReference type="Proteomes" id="UP000594015"/>
    </source>
</evidence>
<dbReference type="EMBL" id="CP030050">
    <property type="protein sequence ID" value="QOZ66603.1"/>
    <property type="molecule type" value="Genomic_DNA"/>
</dbReference>
<accession>A0AAE7NNG7</accession>
<dbReference type="AlphaFoldDB" id="A0AAE7NNG7"/>
<dbReference type="RefSeq" id="WP_092218200.1">
    <property type="nucleotide sequence ID" value="NZ_CP030050.1"/>
</dbReference>